<protein>
    <recommendedName>
        <fullName evidence="4">Kringle domain-containing protein</fullName>
    </recommendedName>
</protein>
<dbReference type="PANTHER" id="PTHR24261">
    <property type="entry name" value="PLASMINOGEN-RELATED"/>
    <property type="match status" value="1"/>
</dbReference>
<dbReference type="Proteomes" id="UP000009022">
    <property type="component" value="Unassembled WGS sequence"/>
</dbReference>
<evidence type="ECO:0000313" key="5">
    <source>
        <dbReference type="EMBL" id="EDV20708.1"/>
    </source>
</evidence>
<dbReference type="OMA" id="HAPSEEC"/>
<dbReference type="KEGG" id="tad:TRIADDRAFT_9202"/>
<evidence type="ECO:0000259" key="4">
    <source>
        <dbReference type="PROSITE" id="PS50070"/>
    </source>
</evidence>
<dbReference type="SUPFAM" id="SSF57440">
    <property type="entry name" value="Kringle-like"/>
    <property type="match status" value="1"/>
</dbReference>
<dbReference type="CTD" id="6758121"/>
<feature type="non-terminal residue" evidence="5">
    <location>
        <position position="78"/>
    </location>
</feature>
<feature type="non-terminal residue" evidence="5">
    <location>
        <position position="1"/>
    </location>
</feature>
<dbReference type="HOGENOM" id="CLU_158332_2_1_1"/>
<dbReference type="InterPro" id="IPR013806">
    <property type="entry name" value="Kringle-like"/>
</dbReference>
<dbReference type="SMART" id="SM00130">
    <property type="entry name" value="KR"/>
    <property type="match status" value="1"/>
</dbReference>
<dbReference type="Pfam" id="PF00051">
    <property type="entry name" value="Kringle"/>
    <property type="match status" value="1"/>
</dbReference>
<dbReference type="PROSITE" id="PS50070">
    <property type="entry name" value="KRINGLE_2"/>
    <property type="match status" value="1"/>
</dbReference>
<dbReference type="GeneID" id="6758121"/>
<dbReference type="EMBL" id="DS985258">
    <property type="protein sequence ID" value="EDV20708.1"/>
    <property type="molecule type" value="Genomic_DNA"/>
</dbReference>
<dbReference type="RefSeq" id="XP_002116908.1">
    <property type="nucleotide sequence ID" value="XM_002116872.1"/>
</dbReference>
<keyword evidence="6" id="KW-1185">Reference proteome</keyword>
<dbReference type="PhylomeDB" id="B3S9I9"/>
<keyword evidence="2 3" id="KW-1015">Disulfide bond</keyword>
<dbReference type="InParanoid" id="B3S9I9"/>
<proteinExistence type="predicted"/>
<dbReference type="Gene3D" id="2.40.20.10">
    <property type="entry name" value="Plasminogen Kringle 4"/>
    <property type="match status" value="1"/>
</dbReference>
<evidence type="ECO:0000256" key="2">
    <source>
        <dbReference type="ARBA" id="ARBA00023157"/>
    </source>
</evidence>
<keyword evidence="1 3" id="KW-0420">Kringle</keyword>
<dbReference type="InterPro" id="IPR050759">
    <property type="entry name" value="Serine_protease_kringle"/>
</dbReference>
<name>B3S9I9_TRIAD</name>
<feature type="domain" description="Kringle" evidence="4">
    <location>
        <begin position="1"/>
        <end position="78"/>
    </location>
</feature>
<evidence type="ECO:0000313" key="6">
    <source>
        <dbReference type="Proteomes" id="UP000009022"/>
    </source>
</evidence>
<feature type="disulfide bond" evidence="3">
    <location>
        <begin position="1"/>
        <end position="78"/>
    </location>
</feature>
<dbReference type="InterPro" id="IPR000001">
    <property type="entry name" value="Kringle"/>
</dbReference>
<sequence>CYVGKGQSYRGYVTVTRTGATCLNWNGPTPYSSYDSTEEVSLNRCRNPDGARDRPWCYTKYHANNVTCGFDYCDIPQC</sequence>
<dbReference type="PRINTS" id="PR00018">
    <property type="entry name" value="KRINGLE"/>
</dbReference>
<dbReference type="AlphaFoldDB" id="B3S9I9"/>
<organism evidence="5 6">
    <name type="scientific">Trichoplax adhaerens</name>
    <name type="common">Trichoplax reptans</name>
    <dbReference type="NCBI Taxonomy" id="10228"/>
    <lineage>
        <taxon>Eukaryota</taxon>
        <taxon>Metazoa</taxon>
        <taxon>Placozoa</taxon>
        <taxon>Uniplacotomia</taxon>
        <taxon>Trichoplacea</taxon>
        <taxon>Trichoplacidae</taxon>
        <taxon>Trichoplax</taxon>
    </lineage>
</organism>
<gene>
    <name evidence="5" type="ORF">TRIADDRAFT_9202</name>
</gene>
<accession>B3S9I9</accession>
<dbReference type="OrthoDB" id="10005095at2759"/>
<evidence type="ECO:0000256" key="1">
    <source>
        <dbReference type="ARBA" id="ARBA00022572"/>
    </source>
</evidence>
<dbReference type="PANTHER" id="PTHR24261:SF7">
    <property type="entry name" value="KRINGLE DOMAIN-CONTAINING PROTEIN"/>
    <property type="match status" value="1"/>
</dbReference>
<evidence type="ECO:0000256" key="3">
    <source>
        <dbReference type="PROSITE-ProRule" id="PRU00121"/>
    </source>
</evidence>
<reference evidence="5 6" key="1">
    <citation type="journal article" date="2008" name="Nature">
        <title>The Trichoplax genome and the nature of placozoans.</title>
        <authorList>
            <person name="Srivastava M."/>
            <person name="Begovic E."/>
            <person name="Chapman J."/>
            <person name="Putnam N.H."/>
            <person name="Hellsten U."/>
            <person name="Kawashima T."/>
            <person name="Kuo A."/>
            <person name="Mitros T."/>
            <person name="Salamov A."/>
            <person name="Carpenter M.L."/>
            <person name="Signorovitch A.Y."/>
            <person name="Moreno M.A."/>
            <person name="Kamm K."/>
            <person name="Grimwood J."/>
            <person name="Schmutz J."/>
            <person name="Shapiro H."/>
            <person name="Grigoriev I.V."/>
            <person name="Buss L.W."/>
            <person name="Schierwater B."/>
            <person name="Dellaporta S.L."/>
            <person name="Rokhsar D.S."/>
        </authorList>
    </citation>
    <scope>NUCLEOTIDE SEQUENCE [LARGE SCALE GENOMIC DNA]</scope>
    <source>
        <strain evidence="5 6">Grell-BS-1999</strain>
    </source>
</reference>
<comment type="caution">
    <text evidence="3">Lacks conserved residue(s) required for the propagation of feature annotation.</text>
</comment>
<dbReference type="InterPro" id="IPR038178">
    <property type="entry name" value="Kringle_sf"/>
</dbReference>